<name>A0A917ZNR1_9ACTN</name>
<dbReference type="EMBL" id="BMMS01000009">
    <property type="protein sequence ID" value="GGO87225.1"/>
    <property type="molecule type" value="Genomic_DNA"/>
</dbReference>
<reference evidence="2" key="2">
    <citation type="submission" date="2020-09" db="EMBL/GenBank/DDBJ databases">
        <authorList>
            <person name="Sun Q."/>
            <person name="Zhou Y."/>
        </authorList>
    </citation>
    <scope>NUCLEOTIDE SEQUENCE</scope>
    <source>
        <strain evidence="2">CGMCC 4.7201</strain>
    </source>
</reference>
<dbReference type="Proteomes" id="UP000641932">
    <property type="component" value="Unassembled WGS sequence"/>
</dbReference>
<feature type="region of interest" description="Disordered" evidence="1">
    <location>
        <begin position="22"/>
        <end position="49"/>
    </location>
</feature>
<evidence type="ECO:0000256" key="1">
    <source>
        <dbReference type="SAM" id="MobiDB-lite"/>
    </source>
</evidence>
<feature type="compositionally biased region" description="Gly residues" evidence="1">
    <location>
        <begin position="22"/>
        <end position="33"/>
    </location>
</feature>
<sequence length="101" mass="10692">MPAAGACAANAVRAALGQWAGGQRAGGQWAGGQRGRRRRMDAPAQTARRSSMVRLGFPGGLVRGSELRLRLGHPCPAGRQEFPDALRHLAETAPLQAVRLQ</sequence>
<reference evidence="2" key="1">
    <citation type="journal article" date="2014" name="Int. J. Syst. Evol. Microbiol.">
        <title>Complete genome sequence of Corynebacterium casei LMG S-19264T (=DSM 44701T), isolated from a smear-ripened cheese.</title>
        <authorList>
            <consortium name="US DOE Joint Genome Institute (JGI-PGF)"/>
            <person name="Walter F."/>
            <person name="Albersmeier A."/>
            <person name="Kalinowski J."/>
            <person name="Ruckert C."/>
        </authorList>
    </citation>
    <scope>NUCLEOTIDE SEQUENCE</scope>
    <source>
        <strain evidence="2">CGMCC 4.7201</strain>
    </source>
</reference>
<comment type="caution">
    <text evidence="2">The sequence shown here is derived from an EMBL/GenBank/DDBJ whole genome shotgun (WGS) entry which is preliminary data.</text>
</comment>
<gene>
    <name evidence="2" type="ORF">GCM10012280_25220</name>
</gene>
<evidence type="ECO:0000313" key="2">
    <source>
        <dbReference type="EMBL" id="GGO87225.1"/>
    </source>
</evidence>
<proteinExistence type="predicted"/>
<dbReference type="AlphaFoldDB" id="A0A917ZNR1"/>
<evidence type="ECO:0000313" key="3">
    <source>
        <dbReference type="Proteomes" id="UP000641932"/>
    </source>
</evidence>
<protein>
    <submittedName>
        <fullName evidence="2">Uncharacterized protein</fullName>
    </submittedName>
</protein>
<accession>A0A917ZNR1</accession>
<keyword evidence="3" id="KW-1185">Reference proteome</keyword>
<organism evidence="2 3">
    <name type="scientific">Wenjunlia tyrosinilytica</name>
    <dbReference type="NCBI Taxonomy" id="1544741"/>
    <lineage>
        <taxon>Bacteria</taxon>
        <taxon>Bacillati</taxon>
        <taxon>Actinomycetota</taxon>
        <taxon>Actinomycetes</taxon>
        <taxon>Kitasatosporales</taxon>
        <taxon>Streptomycetaceae</taxon>
        <taxon>Wenjunlia</taxon>
    </lineage>
</organism>